<gene>
    <name evidence="2" type="primary">ORF88788</name>
</gene>
<dbReference type="EMBL" id="HACG01027031">
    <property type="protein sequence ID" value="CEK73896.1"/>
    <property type="molecule type" value="Transcribed_RNA"/>
</dbReference>
<evidence type="ECO:0000313" key="2">
    <source>
        <dbReference type="EMBL" id="CEK73896.1"/>
    </source>
</evidence>
<reference evidence="2" key="1">
    <citation type="submission" date="2014-12" db="EMBL/GenBank/DDBJ databases">
        <title>Insight into the proteome of Arion vulgaris.</title>
        <authorList>
            <person name="Aradska J."/>
            <person name="Bulat T."/>
            <person name="Smidak R."/>
            <person name="Sarate P."/>
            <person name="Gangsoo J."/>
            <person name="Sialana F."/>
            <person name="Bilban M."/>
            <person name="Lubec G."/>
        </authorList>
    </citation>
    <scope>NUCLEOTIDE SEQUENCE</scope>
    <source>
        <tissue evidence="2">Skin</tissue>
    </source>
</reference>
<feature type="region of interest" description="Disordered" evidence="1">
    <location>
        <begin position="75"/>
        <end position="108"/>
    </location>
</feature>
<feature type="non-terminal residue" evidence="2">
    <location>
        <position position="108"/>
    </location>
</feature>
<name>A0A0B7A1C2_9EUPU</name>
<dbReference type="AlphaFoldDB" id="A0A0B7A1C2"/>
<evidence type="ECO:0000256" key="1">
    <source>
        <dbReference type="SAM" id="MobiDB-lite"/>
    </source>
</evidence>
<protein>
    <submittedName>
        <fullName evidence="2">Uncharacterized protein</fullName>
    </submittedName>
</protein>
<feature type="region of interest" description="Disordered" evidence="1">
    <location>
        <begin position="1"/>
        <end position="52"/>
    </location>
</feature>
<accession>A0A0B7A1C2</accession>
<organism evidence="2">
    <name type="scientific">Arion vulgaris</name>
    <dbReference type="NCBI Taxonomy" id="1028688"/>
    <lineage>
        <taxon>Eukaryota</taxon>
        <taxon>Metazoa</taxon>
        <taxon>Spiralia</taxon>
        <taxon>Lophotrochozoa</taxon>
        <taxon>Mollusca</taxon>
        <taxon>Gastropoda</taxon>
        <taxon>Heterobranchia</taxon>
        <taxon>Euthyneura</taxon>
        <taxon>Panpulmonata</taxon>
        <taxon>Eupulmonata</taxon>
        <taxon>Stylommatophora</taxon>
        <taxon>Helicina</taxon>
        <taxon>Arionoidea</taxon>
        <taxon>Arionidae</taxon>
        <taxon>Arion</taxon>
    </lineage>
</organism>
<feature type="compositionally biased region" description="Low complexity" evidence="1">
    <location>
        <begin position="19"/>
        <end position="46"/>
    </location>
</feature>
<proteinExistence type="predicted"/>
<feature type="non-terminal residue" evidence="2">
    <location>
        <position position="1"/>
    </location>
</feature>
<sequence length="108" mass="11845">TTEPTGRTTELIGRKTESTGRTTEQTSRTTEPTSRTTEPTGRTTEPIVETSSQLSPINKFNVYQEIVPFLVHGSESSCFNSTTSISESLYRSDSQTVPPPTNRSTTTI</sequence>